<dbReference type="PANTHER" id="PTHR14324:SF3">
    <property type="entry name" value="CONDENSIN-2 COMPLEX SUBUNIT H2"/>
    <property type="match status" value="1"/>
</dbReference>
<evidence type="ECO:0000256" key="3">
    <source>
        <dbReference type="ARBA" id="ARBA00023242"/>
    </source>
</evidence>
<dbReference type="GO" id="GO:0010032">
    <property type="term" value="P:meiotic chromosome condensation"/>
    <property type="evidence" value="ECO:0007669"/>
    <property type="project" value="TreeGrafter"/>
</dbReference>
<feature type="domain" description="Condensin II complex subunit H2 N-terminal" evidence="6">
    <location>
        <begin position="34"/>
        <end position="92"/>
    </location>
</feature>
<name>A0A9P0FEA9_BRAAE</name>
<evidence type="ECO:0000256" key="1">
    <source>
        <dbReference type="ARBA" id="ARBA00004123"/>
    </source>
</evidence>
<protein>
    <recommendedName>
        <fullName evidence="10">Condensin-2 complex subunit H2 C-terminal domain-containing protein</fullName>
    </recommendedName>
</protein>
<comment type="similarity">
    <text evidence="2">Belongs to the CND2 H2 (condensin-2 subunit 2) family.</text>
</comment>
<feature type="region of interest" description="Disordered" evidence="5">
    <location>
        <begin position="613"/>
        <end position="651"/>
    </location>
</feature>
<evidence type="ECO:0000256" key="2">
    <source>
        <dbReference type="ARBA" id="ARBA00007844"/>
    </source>
</evidence>
<dbReference type="GO" id="GO:0005634">
    <property type="term" value="C:nucleus"/>
    <property type="evidence" value="ECO:0007669"/>
    <property type="project" value="UniProtKB-SubCell"/>
</dbReference>
<reference evidence="8" key="1">
    <citation type="submission" date="2021-12" db="EMBL/GenBank/DDBJ databases">
        <authorList>
            <person name="King R."/>
        </authorList>
    </citation>
    <scope>NUCLEOTIDE SEQUENCE</scope>
</reference>
<dbReference type="Pfam" id="PF06278">
    <property type="entry name" value="CNDH2_N"/>
    <property type="match status" value="1"/>
</dbReference>
<evidence type="ECO:0000256" key="4">
    <source>
        <dbReference type="SAM" id="Coils"/>
    </source>
</evidence>
<dbReference type="Proteomes" id="UP001154078">
    <property type="component" value="Chromosome 3"/>
</dbReference>
<dbReference type="EMBL" id="OV121134">
    <property type="protein sequence ID" value="CAH0552857.1"/>
    <property type="molecule type" value="Genomic_DNA"/>
</dbReference>
<proteinExistence type="inferred from homology"/>
<dbReference type="GO" id="GO:0000796">
    <property type="term" value="C:condensin complex"/>
    <property type="evidence" value="ECO:0007669"/>
    <property type="project" value="TreeGrafter"/>
</dbReference>
<dbReference type="InterPro" id="IPR031737">
    <property type="entry name" value="CNDH2_C"/>
</dbReference>
<feature type="region of interest" description="Disordered" evidence="5">
    <location>
        <begin position="773"/>
        <end position="796"/>
    </location>
</feature>
<feature type="region of interest" description="Disordered" evidence="5">
    <location>
        <begin position="422"/>
        <end position="452"/>
    </location>
</feature>
<feature type="compositionally biased region" description="Acidic residues" evidence="5">
    <location>
        <begin position="613"/>
        <end position="622"/>
    </location>
</feature>
<sequence length="796" mass="93090">MDECENYNYNSSSLGKVILKINQMCKKPTIEAGLCEQLDLFVEKLHESDKYLENGIFNVNFTEAALFVQSATELYSKKVDLLWDNILEYQKRMILYETKRDGQEIDKLEERINRFKRKKTKILTNQQMVDPVQSLFKESDLHEIDIERIDTVYQNWGIPREENQHRTGESDVFDIKQDTSHIDNLAIYDDEHDVLYDEPNITMKRWHGMNILRMIYNLYDKGLVNDMPKIITKIRTDVDLEYRFRLENDISPEVSTEKIDHELRDWVQSFILAKRANISHELECIRKKVCPVETIINLQRLPSLLVNKKLRRKSIMDYPPDITSSENSCNMIEDLVPEKSKPSEEMLPLLTMRLENLADKDTTDRKLSQDSGFCDMSSDELMAEDFEQENGPHELEPQCTLNVTQQNDDILKDLENLREIEKQGEKESVQEPENEPQVEKSNEEEGLEEEEINQIDVTIKEVVKSCQTERKKREKILVKSVKINEQEDNKRKIKEDNVLDTPLKRRKLSKKQIAKFSIPIKESKMSTFEKFYSLNYTAETNEGTVEEYESESDNEDTEVFLGFPHEEIEQYLQEKVYEKETSKDIEALQDSADNDANEVEHDEVPNINDDFEASQEDTEPAEVPELSVEPSTSKTKKKDPNMGPTNEDIAESRENVKKWKLSIMPQLKALKNAEFDIHKYGSQIMEPLEINEVKMFKDIVKEKSSAEVVRYFISSLQLANTYNIEIGGAQKAKLSNDTFKIKLLTKERYHEHLNDYEAPSEENFRERIQKIHKLQDVKENSSKTKQPPSKRQKVSN</sequence>
<keyword evidence="3" id="KW-0539">Nucleus</keyword>
<evidence type="ECO:0000256" key="5">
    <source>
        <dbReference type="SAM" id="MobiDB-lite"/>
    </source>
</evidence>
<dbReference type="GO" id="GO:0051306">
    <property type="term" value="P:mitotic sister chromatid separation"/>
    <property type="evidence" value="ECO:0007669"/>
    <property type="project" value="TreeGrafter"/>
</dbReference>
<dbReference type="Pfam" id="PF16858">
    <property type="entry name" value="CNDH2_C"/>
    <property type="match status" value="1"/>
</dbReference>
<feature type="compositionally biased region" description="Basic and acidic residues" evidence="5">
    <location>
        <begin position="773"/>
        <end position="782"/>
    </location>
</feature>
<comment type="subcellular location">
    <subcellularLocation>
        <location evidence="1">Nucleus</location>
    </subcellularLocation>
</comment>
<dbReference type="InterPro" id="IPR031739">
    <property type="entry name" value="Ncaph2"/>
</dbReference>
<evidence type="ECO:0000259" key="7">
    <source>
        <dbReference type="Pfam" id="PF16858"/>
    </source>
</evidence>
<dbReference type="AlphaFoldDB" id="A0A9P0FEA9"/>
<dbReference type="InterPro" id="IPR009378">
    <property type="entry name" value="H2_N"/>
</dbReference>
<feature type="coiled-coil region" evidence="4">
    <location>
        <begin position="98"/>
        <end position="125"/>
    </location>
</feature>
<feature type="domain" description="Condensin-2 complex subunit H2 C-terminal" evidence="7">
    <location>
        <begin position="651"/>
        <end position="753"/>
    </location>
</feature>
<organism evidence="8 9">
    <name type="scientific">Brassicogethes aeneus</name>
    <name type="common">Rape pollen beetle</name>
    <name type="synonym">Meligethes aeneus</name>
    <dbReference type="NCBI Taxonomy" id="1431903"/>
    <lineage>
        <taxon>Eukaryota</taxon>
        <taxon>Metazoa</taxon>
        <taxon>Ecdysozoa</taxon>
        <taxon>Arthropoda</taxon>
        <taxon>Hexapoda</taxon>
        <taxon>Insecta</taxon>
        <taxon>Pterygota</taxon>
        <taxon>Neoptera</taxon>
        <taxon>Endopterygota</taxon>
        <taxon>Coleoptera</taxon>
        <taxon>Polyphaga</taxon>
        <taxon>Cucujiformia</taxon>
        <taxon>Nitidulidae</taxon>
        <taxon>Meligethinae</taxon>
        <taxon>Brassicogethes</taxon>
    </lineage>
</organism>
<keyword evidence="4" id="KW-0175">Coiled coil</keyword>
<evidence type="ECO:0008006" key="10">
    <source>
        <dbReference type="Google" id="ProtNLM"/>
    </source>
</evidence>
<evidence type="ECO:0000259" key="6">
    <source>
        <dbReference type="Pfam" id="PF06278"/>
    </source>
</evidence>
<accession>A0A9P0FEA9</accession>
<evidence type="ECO:0000313" key="9">
    <source>
        <dbReference type="Proteomes" id="UP001154078"/>
    </source>
</evidence>
<evidence type="ECO:0000313" key="8">
    <source>
        <dbReference type="EMBL" id="CAH0552857.1"/>
    </source>
</evidence>
<dbReference type="GO" id="GO:0003682">
    <property type="term" value="F:chromatin binding"/>
    <property type="evidence" value="ECO:0007669"/>
    <property type="project" value="TreeGrafter"/>
</dbReference>
<keyword evidence="9" id="KW-1185">Reference proteome</keyword>
<dbReference type="PANTHER" id="PTHR14324">
    <property type="entry name" value="CONDENSIN-2 COMPLEX SUBUNIT H2"/>
    <property type="match status" value="1"/>
</dbReference>
<gene>
    <name evidence="8" type="ORF">MELIAE_LOCUS4996</name>
</gene>
<dbReference type="OrthoDB" id="10038475at2759"/>